<evidence type="ECO:0000259" key="1">
    <source>
        <dbReference type="Pfam" id="PF13472"/>
    </source>
</evidence>
<dbReference type="CDD" id="cd01822">
    <property type="entry name" value="Lysophospholipase_L1_like"/>
    <property type="match status" value="1"/>
</dbReference>
<dbReference type="InterPro" id="IPR051532">
    <property type="entry name" value="Ester_Hydrolysis_Enzymes"/>
</dbReference>
<dbReference type="AlphaFoldDB" id="A0A4Y9VVN5"/>
<accession>A0A4Y9VVN5</accession>
<proteinExistence type="predicted"/>
<dbReference type="RefSeq" id="WP_135276478.1">
    <property type="nucleotide sequence ID" value="NZ_PQVH01000002.1"/>
</dbReference>
<dbReference type="Pfam" id="PF13472">
    <property type="entry name" value="Lipase_GDSL_2"/>
    <property type="match status" value="1"/>
</dbReference>
<dbReference type="PANTHER" id="PTHR30383">
    <property type="entry name" value="THIOESTERASE 1/PROTEASE 1/LYSOPHOSPHOLIPASE L1"/>
    <property type="match status" value="1"/>
</dbReference>
<reference evidence="2 3" key="1">
    <citation type="submission" date="2018-02" db="EMBL/GenBank/DDBJ databases">
        <title>A novel lanthanide dependent methylotroph, Methylotenera sp. La3113.</title>
        <authorList>
            <person name="Lv H."/>
            <person name="Tani A."/>
        </authorList>
    </citation>
    <scope>NUCLEOTIDE SEQUENCE [LARGE SCALE GENOMIC DNA]</scope>
    <source>
        <strain evidence="2 3">La3113</strain>
    </source>
</reference>
<dbReference type="PANTHER" id="PTHR30383:SF24">
    <property type="entry name" value="THIOESTERASE 1_PROTEASE 1_LYSOPHOSPHOLIPASE L1"/>
    <property type="match status" value="1"/>
</dbReference>
<dbReference type="GO" id="GO:0004622">
    <property type="term" value="F:phosphatidylcholine lysophospholipase activity"/>
    <property type="evidence" value="ECO:0007669"/>
    <property type="project" value="TreeGrafter"/>
</dbReference>
<dbReference type="InterPro" id="IPR036514">
    <property type="entry name" value="SGNH_hydro_sf"/>
</dbReference>
<dbReference type="OrthoDB" id="9786188at2"/>
<dbReference type="Gene3D" id="3.40.50.1110">
    <property type="entry name" value="SGNH hydrolase"/>
    <property type="match status" value="1"/>
</dbReference>
<evidence type="ECO:0000313" key="2">
    <source>
        <dbReference type="EMBL" id="TFW73169.1"/>
    </source>
</evidence>
<feature type="domain" description="SGNH hydrolase-type esterase" evidence="1">
    <location>
        <begin position="37"/>
        <end position="194"/>
    </location>
</feature>
<dbReference type="EMBL" id="PQVH01000002">
    <property type="protein sequence ID" value="TFW73169.1"/>
    <property type="molecule type" value="Genomic_DNA"/>
</dbReference>
<dbReference type="SUPFAM" id="SSF52266">
    <property type="entry name" value="SGNH hydrolase"/>
    <property type="match status" value="1"/>
</dbReference>
<sequence length="214" mass="23694">MSFRLLLVFKTVLLSLLFLNFVAWSAPVFAENAKIMVYGDSLSAAYGIPQQQGWASLLQKKLDAERYQYQVVNTSISGETTSGGVSRIQHALDQTKPNIIILELGANDGLRGLPIPEMTANLNTIIQQSKKSGAKILLVGMRIPPNYGPRYTTNFSQSYVNLSQKHNIPLVPFMLDNIAAKANLIQDDGLHPNAIAQPLVLDNIWPHLKQLLKK</sequence>
<organism evidence="2 3">
    <name type="scientific">Methylotenera oryzisoli</name>
    <dbReference type="NCBI Taxonomy" id="2080758"/>
    <lineage>
        <taxon>Bacteria</taxon>
        <taxon>Pseudomonadati</taxon>
        <taxon>Pseudomonadota</taxon>
        <taxon>Betaproteobacteria</taxon>
        <taxon>Nitrosomonadales</taxon>
        <taxon>Methylophilaceae</taxon>
        <taxon>Methylotenera</taxon>
    </lineage>
</organism>
<comment type="caution">
    <text evidence="2">The sequence shown here is derived from an EMBL/GenBank/DDBJ whole genome shotgun (WGS) entry which is preliminary data.</text>
</comment>
<dbReference type="Proteomes" id="UP000297706">
    <property type="component" value="Unassembled WGS sequence"/>
</dbReference>
<keyword evidence="3" id="KW-1185">Reference proteome</keyword>
<evidence type="ECO:0000313" key="3">
    <source>
        <dbReference type="Proteomes" id="UP000297706"/>
    </source>
</evidence>
<name>A0A4Y9VVN5_9PROT</name>
<gene>
    <name evidence="2" type="ORF">C3Y98_02145</name>
</gene>
<dbReference type="InterPro" id="IPR013830">
    <property type="entry name" value="SGNH_hydro"/>
</dbReference>
<protein>
    <submittedName>
        <fullName evidence="2">Arylesterase</fullName>
    </submittedName>
</protein>